<evidence type="ECO:0000256" key="1">
    <source>
        <dbReference type="ARBA" id="ARBA00006598"/>
    </source>
</evidence>
<protein>
    <recommendedName>
        <fullName evidence="4 5">Large ribosomal subunit protein bL35</fullName>
    </recommendedName>
</protein>
<dbReference type="GO" id="GO:0022625">
    <property type="term" value="C:cytosolic large ribosomal subunit"/>
    <property type="evidence" value="ECO:0007669"/>
    <property type="project" value="TreeGrafter"/>
</dbReference>
<dbReference type="AlphaFoldDB" id="A0AAJ1EWT0"/>
<dbReference type="PROSITE" id="PS00936">
    <property type="entry name" value="RIBOSOMAL_L35"/>
    <property type="match status" value="1"/>
</dbReference>
<evidence type="ECO:0000256" key="6">
    <source>
        <dbReference type="RuleBase" id="RU000568"/>
    </source>
</evidence>
<dbReference type="InterPro" id="IPR037229">
    <property type="entry name" value="Ribosomal_bL35_sf"/>
</dbReference>
<dbReference type="Proteomes" id="UP001200537">
    <property type="component" value="Unassembled WGS sequence"/>
</dbReference>
<comment type="similarity">
    <text evidence="1 5 6">Belongs to the bacterial ribosomal protein bL35 family.</text>
</comment>
<comment type="caution">
    <text evidence="8">The sequence shown here is derived from an EMBL/GenBank/DDBJ whole genome shotgun (WGS) entry which is preliminary data.</text>
</comment>
<dbReference type="Pfam" id="PF01632">
    <property type="entry name" value="Ribosomal_L35p"/>
    <property type="match status" value="1"/>
</dbReference>
<dbReference type="InterPro" id="IPR018265">
    <property type="entry name" value="Ribosomal_bL35_CS"/>
</dbReference>
<organism evidence="8 9">
    <name type="scientific">Varibaculum cambriense</name>
    <dbReference type="NCBI Taxonomy" id="184870"/>
    <lineage>
        <taxon>Bacteria</taxon>
        <taxon>Bacillati</taxon>
        <taxon>Actinomycetota</taxon>
        <taxon>Actinomycetes</taxon>
        <taxon>Actinomycetales</taxon>
        <taxon>Actinomycetaceae</taxon>
        <taxon>Varibaculum</taxon>
    </lineage>
</organism>
<gene>
    <name evidence="5 8" type="primary">rpmI</name>
    <name evidence="8" type="ORF">L0M99_01865</name>
</gene>
<evidence type="ECO:0000256" key="5">
    <source>
        <dbReference type="HAMAP-Rule" id="MF_00514"/>
    </source>
</evidence>
<evidence type="ECO:0000256" key="3">
    <source>
        <dbReference type="ARBA" id="ARBA00023274"/>
    </source>
</evidence>
<keyword evidence="3 5" id="KW-0687">Ribonucleoprotein</keyword>
<evidence type="ECO:0000256" key="7">
    <source>
        <dbReference type="SAM" id="MobiDB-lite"/>
    </source>
</evidence>
<dbReference type="EMBL" id="JAKNHJ010000003">
    <property type="protein sequence ID" value="MCG4617244.1"/>
    <property type="molecule type" value="Genomic_DNA"/>
</dbReference>
<dbReference type="SUPFAM" id="SSF143034">
    <property type="entry name" value="L35p-like"/>
    <property type="match status" value="1"/>
</dbReference>
<dbReference type="PANTHER" id="PTHR33343:SF1">
    <property type="entry name" value="LARGE RIBOSOMAL SUBUNIT PROTEIN BL35M"/>
    <property type="match status" value="1"/>
</dbReference>
<dbReference type="GO" id="GO:0006412">
    <property type="term" value="P:translation"/>
    <property type="evidence" value="ECO:0007669"/>
    <property type="project" value="UniProtKB-UniRule"/>
</dbReference>
<accession>A0AAJ1EWT0</accession>
<feature type="compositionally biased region" description="Basic residues" evidence="7">
    <location>
        <begin position="1"/>
        <end position="18"/>
    </location>
</feature>
<keyword evidence="2 5" id="KW-0689">Ribosomal protein</keyword>
<dbReference type="FunFam" id="4.10.410.60:FF:000001">
    <property type="entry name" value="50S ribosomal protein L35"/>
    <property type="match status" value="1"/>
</dbReference>
<reference evidence="8" key="1">
    <citation type="submission" date="2022-01" db="EMBL/GenBank/DDBJ databases">
        <title>Collection of gut derived symbiotic bacterial strains cultured from healthy donors.</title>
        <authorList>
            <person name="Lin H."/>
            <person name="Kohout C."/>
            <person name="Waligurski E."/>
            <person name="Pamer E.G."/>
        </authorList>
    </citation>
    <scope>NUCLEOTIDE SEQUENCE</scope>
    <source>
        <strain evidence="8">DFI.7.46</strain>
    </source>
</reference>
<dbReference type="NCBIfam" id="TIGR00001">
    <property type="entry name" value="rpmI_bact"/>
    <property type="match status" value="1"/>
</dbReference>
<dbReference type="InterPro" id="IPR021137">
    <property type="entry name" value="Ribosomal_bL35-like"/>
</dbReference>
<dbReference type="InterPro" id="IPR001706">
    <property type="entry name" value="Ribosomal_bL35"/>
</dbReference>
<dbReference type="PANTHER" id="PTHR33343">
    <property type="entry name" value="54S RIBOSOMAL PROTEIN BL35M"/>
    <property type="match status" value="1"/>
</dbReference>
<evidence type="ECO:0000313" key="9">
    <source>
        <dbReference type="Proteomes" id="UP001200537"/>
    </source>
</evidence>
<evidence type="ECO:0000256" key="4">
    <source>
        <dbReference type="ARBA" id="ARBA00071664"/>
    </source>
</evidence>
<sequence length="66" mass="7552">MPKMKTHSGAKKRFRRTGSGKLMREKAGKRHLLEHKSSKQTRRLSRDQVVAPADTKRINKLLAGNK</sequence>
<dbReference type="GO" id="GO:0003735">
    <property type="term" value="F:structural constituent of ribosome"/>
    <property type="evidence" value="ECO:0007669"/>
    <property type="project" value="InterPro"/>
</dbReference>
<proteinExistence type="inferred from homology"/>
<dbReference type="Gene3D" id="4.10.410.60">
    <property type="match status" value="1"/>
</dbReference>
<dbReference type="PRINTS" id="PR00064">
    <property type="entry name" value="RIBOSOMALL35"/>
</dbReference>
<evidence type="ECO:0000256" key="2">
    <source>
        <dbReference type="ARBA" id="ARBA00022980"/>
    </source>
</evidence>
<feature type="compositionally biased region" description="Basic residues" evidence="7">
    <location>
        <begin position="27"/>
        <end position="43"/>
    </location>
</feature>
<evidence type="ECO:0000313" key="8">
    <source>
        <dbReference type="EMBL" id="MCG4617244.1"/>
    </source>
</evidence>
<dbReference type="RefSeq" id="WP_238127527.1">
    <property type="nucleotide sequence ID" value="NZ_CBCTPO010000001.1"/>
</dbReference>
<name>A0AAJ1EWT0_9ACTO</name>
<feature type="region of interest" description="Disordered" evidence="7">
    <location>
        <begin position="1"/>
        <end position="66"/>
    </location>
</feature>
<dbReference type="HAMAP" id="MF_00514">
    <property type="entry name" value="Ribosomal_bL35"/>
    <property type="match status" value="1"/>
</dbReference>